<evidence type="ECO:0000256" key="1">
    <source>
        <dbReference type="SAM" id="MobiDB-lite"/>
    </source>
</evidence>
<dbReference type="EMBL" id="QRMS01000005">
    <property type="protein sequence ID" value="RHJ85228.1"/>
    <property type="molecule type" value="Genomic_DNA"/>
</dbReference>
<gene>
    <name evidence="3" type="ORF">DW099_16150</name>
</gene>
<evidence type="ECO:0000313" key="3">
    <source>
        <dbReference type="EMBL" id="RHJ85228.1"/>
    </source>
</evidence>
<feature type="transmembrane region" description="Helical" evidence="2">
    <location>
        <begin position="560"/>
        <end position="580"/>
    </location>
</feature>
<feature type="compositionally biased region" description="Basic and acidic residues" evidence="1">
    <location>
        <begin position="442"/>
        <end position="452"/>
    </location>
</feature>
<dbReference type="AlphaFoldDB" id="A0A415DXD8"/>
<name>A0A415DXD8_9FIRM</name>
<sequence length="584" mass="64673">MYIYPGMSWDEVRESDSYTEYAMYTNGEGDSLGFSVRWNEAEFEAGMESGSEAFTLSGTCSPDIDYWSQYDRERWQAGMIKIDRTDVQLQVHVRPQGYVAVYKNTDAPITRSVRSCTTFEEVNLYESAYLESESPYDPERCRFNIEWSEEEYLEGIKSGAQAFTMHGKYTECEDAEMQELLEAGMIRADGTEEVIIEVETEPESPRVYYDPYAFTEDLHTAVFRDTPLEELDLPSARDLELKGAGYDYADTKTFGIEWNEKEYKAGLASGHKTFRISGKYTSAGLDEVEKQWWDKGLFVIDGGNQVPVEAVITVIEEGEKLPYSVSLKKDRDESIYSLFTFPNPGKVETVICMASLDGENWYEYDAATYLQNNAASYEISAYIYDDQDQLISIPNDAPSYYKIVIEGGPYDGESAVLTRNPPHDLTDADDDISGDRGGGGQGEHDRPDKDDGAVPPVTPPEGIPPVEPPPILPPEIPVTPPEVLPAPPTIVSPVKVLALKPLTGAEEPAPAAEVRDDIIGEDQGVVADAGSRTGDTKNADGRSILKKTEPVVNEKKRIPAYASALAGTAALMAAGSLLALRRRR</sequence>
<feature type="region of interest" description="Disordered" evidence="1">
    <location>
        <begin position="412"/>
        <end position="480"/>
    </location>
</feature>
<keyword evidence="2" id="KW-0472">Membrane</keyword>
<keyword evidence="4" id="KW-1185">Reference proteome</keyword>
<protein>
    <submittedName>
        <fullName evidence="3">Uncharacterized protein</fullName>
    </submittedName>
</protein>
<evidence type="ECO:0000256" key="2">
    <source>
        <dbReference type="SAM" id="Phobius"/>
    </source>
</evidence>
<comment type="caution">
    <text evidence="3">The sequence shown here is derived from an EMBL/GenBank/DDBJ whole genome shotgun (WGS) entry which is preliminary data.</text>
</comment>
<organism evidence="3 4">
    <name type="scientific">Emergencia timonensis</name>
    <dbReference type="NCBI Taxonomy" id="1776384"/>
    <lineage>
        <taxon>Bacteria</taxon>
        <taxon>Bacillati</taxon>
        <taxon>Bacillota</taxon>
        <taxon>Clostridia</taxon>
        <taxon>Peptostreptococcales</taxon>
        <taxon>Anaerovoracaceae</taxon>
        <taxon>Emergencia</taxon>
    </lineage>
</organism>
<keyword evidence="2" id="KW-1133">Transmembrane helix</keyword>
<reference evidence="3 4" key="1">
    <citation type="submission" date="2018-08" db="EMBL/GenBank/DDBJ databases">
        <title>A genome reference for cultivated species of the human gut microbiota.</title>
        <authorList>
            <person name="Zou Y."/>
            <person name="Xue W."/>
            <person name="Luo G."/>
        </authorList>
    </citation>
    <scope>NUCLEOTIDE SEQUENCE [LARGE SCALE GENOMIC DNA]</scope>
    <source>
        <strain evidence="3 4">AM07-24</strain>
    </source>
</reference>
<feature type="compositionally biased region" description="Pro residues" evidence="1">
    <location>
        <begin position="456"/>
        <end position="480"/>
    </location>
</feature>
<evidence type="ECO:0000313" key="4">
    <source>
        <dbReference type="Proteomes" id="UP000284841"/>
    </source>
</evidence>
<proteinExistence type="predicted"/>
<keyword evidence="2" id="KW-0812">Transmembrane</keyword>
<dbReference type="Proteomes" id="UP000284841">
    <property type="component" value="Unassembled WGS sequence"/>
</dbReference>
<accession>A0A415DXD8</accession>
<dbReference type="STRING" id="1776384.GCA_900086585_00237"/>